<evidence type="ECO:0000313" key="5">
    <source>
        <dbReference type="EMBL" id="NEU66033.1"/>
    </source>
</evidence>
<proteinExistence type="inferred from homology"/>
<dbReference type="RefSeq" id="WP_164035320.1">
    <property type="nucleotide sequence ID" value="NZ_JAAGNZ010000001.1"/>
</dbReference>
<dbReference type="InterPro" id="IPR057326">
    <property type="entry name" value="KR_dom"/>
</dbReference>
<evidence type="ECO:0000313" key="6">
    <source>
        <dbReference type="Proteomes" id="UP000477386"/>
    </source>
</evidence>
<sequence length="286" mass="30741">MDIFSHSVVIITGAGSGIGRQLAIQAVASGASVIATDINEAGLTETREAASGDMTTVRLDVADADAIKAFSEQTIPTLKNRRLILINNAGVALGSGPFAETDLTDFEWLLSINLWGVIRMTKAFLPYMLAQDRAGGPASHIVNLSSVFGLAGVMHQSAYCTAKFGVRGFSDALRMELLDTAIGVTCVHPGGIKTNIALNARIGKNSPVTDAIHQQSVTSFEKVARTTSAEAARQIWQGINKNKARILIGADARMIERLTRLFPSSYVKMMRKQIVNMFTNNGKEIF</sequence>
<feature type="domain" description="Ketoreductase" evidence="4">
    <location>
        <begin position="7"/>
        <end position="195"/>
    </location>
</feature>
<dbReference type="PROSITE" id="PS00061">
    <property type="entry name" value="ADH_SHORT"/>
    <property type="match status" value="1"/>
</dbReference>
<dbReference type="InterPro" id="IPR036291">
    <property type="entry name" value="NAD(P)-bd_dom_sf"/>
</dbReference>
<evidence type="ECO:0000256" key="2">
    <source>
        <dbReference type="ARBA" id="ARBA00023002"/>
    </source>
</evidence>
<accession>A0A6M0IG80</accession>
<dbReference type="Gene3D" id="3.40.50.720">
    <property type="entry name" value="NAD(P)-binding Rossmann-like Domain"/>
    <property type="match status" value="1"/>
</dbReference>
<dbReference type="PRINTS" id="PR00080">
    <property type="entry name" value="SDRFAMILY"/>
</dbReference>
<dbReference type="InterPro" id="IPR020904">
    <property type="entry name" value="Sc_DH/Rdtase_CS"/>
</dbReference>
<keyword evidence="2" id="KW-0560">Oxidoreductase</keyword>
<dbReference type="Pfam" id="PF00106">
    <property type="entry name" value="adh_short"/>
    <property type="match status" value="1"/>
</dbReference>
<dbReference type="SUPFAM" id="SSF51735">
    <property type="entry name" value="NAD(P)-binding Rossmann-fold domains"/>
    <property type="match status" value="1"/>
</dbReference>
<dbReference type="SMART" id="SM00822">
    <property type="entry name" value="PKS_KR"/>
    <property type="match status" value="1"/>
</dbReference>
<evidence type="ECO:0000256" key="3">
    <source>
        <dbReference type="RuleBase" id="RU000363"/>
    </source>
</evidence>
<dbReference type="AlphaFoldDB" id="A0A6M0IG80"/>
<dbReference type="PRINTS" id="PR00081">
    <property type="entry name" value="GDHRDH"/>
</dbReference>
<dbReference type="GO" id="GO:0016491">
    <property type="term" value="F:oxidoreductase activity"/>
    <property type="evidence" value="ECO:0007669"/>
    <property type="project" value="UniProtKB-KW"/>
</dbReference>
<dbReference type="InterPro" id="IPR002347">
    <property type="entry name" value="SDR_fam"/>
</dbReference>
<gene>
    <name evidence="5" type="ORF">GK091_04005</name>
</gene>
<organism evidence="5 6">
    <name type="scientific">Spirosoma agri</name>
    <dbReference type="NCBI Taxonomy" id="1987381"/>
    <lineage>
        <taxon>Bacteria</taxon>
        <taxon>Pseudomonadati</taxon>
        <taxon>Bacteroidota</taxon>
        <taxon>Cytophagia</taxon>
        <taxon>Cytophagales</taxon>
        <taxon>Cytophagaceae</taxon>
        <taxon>Spirosoma</taxon>
    </lineage>
</organism>
<evidence type="ECO:0000259" key="4">
    <source>
        <dbReference type="SMART" id="SM00822"/>
    </source>
</evidence>
<protein>
    <submittedName>
        <fullName evidence="5">SDR family NAD(P)-dependent oxidoreductase</fullName>
    </submittedName>
</protein>
<evidence type="ECO:0000256" key="1">
    <source>
        <dbReference type="ARBA" id="ARBA00006484"/>
    </source>
</evidence>
<comment type="similarity">
    <text evidence="1 3">Belongs to the short-chain dehydrogenases/reductases (SDR) family.</text>
</comment>
<dbReference type="Proteomes" id="UP000477386">
    <property type="component" value="Unassembled WGS sequence"/>
</dbReference>
<keyword evidence="6" id="KW-1185">Reference proteome</keyword>
<name>A0A6M0IG80_9BACT</name>
<dbReference type="PANTHER" id="PTHR43391:SF82">
    <property type="entry name" value="OXIDOREDUCTASE SADH-RELATED"/>
    <property type="match status" value="1"/>
</dbReference>
<comment type="caution">
    <text evidence="5">The sequence shown here is derived from an EMBL/GenBank/DDBJ whole genome shotgun (WGS) entry which is preliminary data.</text>
</comment>
<reference evidence="5 6" key="1">
    <citation type="submission" date="2020-02" db="EMBL/GenBank/DDBJ databases">
        <title>Draft genome sequence of two Spirosoma agri KCTC 52727 and Spirosoma terrae KCTC 52035.</title>
        <authorList>
            <person name="Rojas J."/>
            <person name="Ambika Manirajan B."/>
            <person name="Ratering S."/>
            <person name="Suarez C."/>
            <person name="Schnell S."/>
        </authorList>
    </citation>
    <scope>NUCLEOTIDE SEQUENCE [LARGE SCALE GENOMIC DNA]</scope>
    <source>
        <strain evidence="5 6">KCTC 52727</strain>
    </source>
</reference>
<dbReference type="PANTHER" id="PTHR43391">
    <property type="entry name" value="RETINOL DEHYDROGENASE-RELATED"/>
    <property type="match status" value="1"/>
</dbReference>
<dbReference type="EMBL" id="JAAGNZ010000001">
    <property type="protein sequence ID" value="NEU66033.1"/>
    <property type="molecule type" value="Genomic_DNA"/>
</dbReference>